<reference evidence="2" key="1">
    <citation type="submission" date="2022-10" db="EMBL/GenBank/DDBJ databases">
        <title>The complete genomes of actinobacterial strains from the NBC collection.</title>
        <authorList>
            <person name="Joergensen T.S."/>
            <person name="Alvarez Arevalo M."/>
            <person name="Sterndorff E.B."/>
            <person name="Faurdal D."/>
            <person name="Vuksanovic O."/>
            <person name="Mourched A.-S."/>
            <person name="Charusanti P."/>
            <person name="Shaw S."/>
            <person name="Blin K."/>
            <person name="Weber T."/>
        </authorList>
    </citation>
    <scope>NUCLEOTIDE SEQUENCE</scope>
    <source>
        <strain evidence="2">NBC_00093</strain>
    </source>
</reference>
<evidence type="ECO:0000256" key="1">
    <source>
        <dbReference type="SAM" id="MobiDB-lite"/>
    </source>
</evidence>
<feature type="compositionally biased region" description="Acidic residues" evidence="1">
    <location>
        <begin position="86"/>
        <end position="102"/>
    </location>
</feature>
<organism evidence="2">
    <name type="scientific">Streptomyces sp. NBC_00093</name>
    <dbReference type="NCBI Taxonomy" id="2975649"/>
    <lineage>
        <taxon>Bacteria</taxon>
        <taxon>Bacillati</taxon>
        <taxon>Actinomycetota</taxon>
        <taxon>Actinomycetes</taxon>
        <taxon>Kitasatosporales</taxon>
        <taxon>Streptomycetaceae</taxon>
        <taxon>Streptomyces</taxon>
    </lineage>
</organism>
<sequence length="130" mass="13930">MTDTTITATEPGELAIAIRVGQKMLARYGTVDSGDIFDYAQAHGGLTEALRILLRAHGAEPEAPDTSATEPLYGGNVDQFIDDAYDSLADSDLDDEPVDEDEAARRSVDRAFPVVAAFLATERAERGEGQ</sequence>
<name>A0AAU1ZZZ3_9ACTN</name>
<dbReference type="AlphaFoldDB" id="A0AAU1ZZZ3"/>
<proteinExistence type="predicted"/>
<evidence type="ECO:0000313" key="2">
    <source>
        <dbReference type="EMBL" id="WTT17714.1"/>
    </source>
</evidence>
<protein>
    <submittedName>
        <fullName evidence="2">Uncharacterized protein</fullName>
    </submittedName>
</protein>
<gene>
    <name evidence="2" type="ORF">OHA22_20310</name>
</gene>
<accession>A0AAU1ZZZ3</accession>
<feature type="region of interest" description="Disordered" evidence="1">
    <location>
        <begin position="86"/>
        <end position="106"/>
    </location>
</feature>
<dbReference type="EMBL" id="CP108222">
    <property type="protein sequence ID" value="WTT17714.1"/>
    <property type="molecule type" value="Genomic_DNA"/>
</dbReference>